<evidence type="ECO:0000313" key="2">
    <source>
        <dbReference type="Proteomes" id="UP001597511"/>
    </source>
</evidence>
<dbReference type="Proteomes" id="UP001597511">
    <property type="component" value="Unassembled WGS sequence"/>
</dbReference>
<evidence type="ECO:0000313" key="1">
    <source>
        <dbReference type="EMBL" id="MFD2918882.1"/>
    </source>
</evidence>
<reference evidence="2" key="1">
    <citation type="journal article" date="2019" name="Int. J. Syst. Evol. Microbiol.">
        <title>The Global Catalogue of Microorganisms (GCM) 10K type strain sequencing project: providing services to taxonomists for standard genome sequencing and annotation.</title>
        <authorList>
            <consortium name="The Broad Institute Genomics Platform"/>
            <consortium name="The Broad Institute Genome Sequencing Center for Infectious Disease"/>
            <person name="Wu L."/>
            <person name="Ma J."/>
        </authorList>
    </citation>
    <scope>NUCLEOTIDE SEQUENCE [LARGE SCALE GENOMIC DNA]</scope>
    <source>
        <strain evidence="2">KCTC 23299</strain>
    </source>
</reference>
<proteinExistence type="predicted"/>
<comment type="caution">
    <text evidence="1">The sequence shown here is derived from an EMBL/GenBank/DDBJ whole genome shotgun (WGS) entry which is preliminary data.</text>
</comment>
<name>A0ABW6A2B4_9BACT</name>
<sequence length="231" mass="26759">MNKTEARQLMMKYLIPRIEQYGFKERGKATDFQIVRKVDCGEDVINGGLTDYNPEQQIIYNFYKRHKSIIELLMALEKKGISLSPPISKHTGTIGFSYETINGILQIGYLPTMKTEHDVEKCVGLITDFMETTAIPLLDKFEDLREIDRMINGKTPWETDADKPYRFGGNFHLKRLIVSKLAGLGTYDRTLNFIRENYTSHFNDKYGDDYKQALQHVEELNNILEGVMPIY</sequence>
<keyword evidence="2" id="KW-1185">Reference proteome</keyword>
<accession>A0ABW6A2B4</accession>
<protein>
    <submittedName>
        <fullName evidence="1">Uncharacterized protein</fullName>
    </submittedName>
</protein>
<organism evidence="1 2">
    <name type="scientific">Terrimonas rubra</name>
    <dbReference type="NCBI Taxonomy" id="1035890"/>
    <lineage>
        <taxon>Bacteria</taxon>
        <taxon>Pseudomonadati</taxon>
        <taxon>Bacteroidota</taxon>
        <taxon>Chitinophagia</taxon>
        <taxon>Chitinophagales</taxon>
        <taxon>Chitinophagaceae</taxon>
        <taxon>Terrimonas</taxon>
    </lineage>
</organism>
<dbReference type="EMBL" id="JBHUOZ010000001">
    <property type="protein sequence ID" value="MFD2918882.1"/>
    <property type="molecule type" value="Genomic_DNA"/>
</dbReference>
<dbReference type="RefSeq" id="WP_386095496.1">
    <property type="nucleotide sequence ID" value="NZ_JBHUOZ010000001.1"/>
</dbReference>
<gene>
    <name evidence="1" type="ORF">ACFS6H_04110</name>
</gene>